<evidence type="ECO:0000313" key="3">
    <source>
        <dbReference type="Proteomes" id="UP000325313"/>
    </source>
</evidence>
<accession>A0A5B0SKC3</accession>
<dbReference type="Proteomes" id="UP000325313">
    <property type="component" value="Unassembled WGS sequence"/>
</dbReference>
<evidence type="ECO:0000313" key="2">
    <source>
        <dbReference type="EMBL" id="KAA1138035.1"/>
    </source>
</evidence>
<comment type="caution">
    <text evidence="2">The sequence shown here is derived from an EMBL/GenBank/DDBJ whole genome shotgun (WGS) entry which is preliminary data.</text>
</comment>
<reference evidence="2 3" key="1">
    <citation type="submission" date="2019-05" db="EMBL/GenBank/DDBJ databases">
        <title>Emergence of the Ug99 lineage of the wheat stem rust pathogen through somatic hybridization.</title>
        <authorList>
            <person name="Li F."/>
            <person name="Upadhyaya N.M."/>
            <person name="Sperschneider J."/>
            <person name="Matny O."/>
            <person name="Nguyen-Phuc H."/>
            <person name="Mago R."/>
            <person name="Raley C."/>
            <person name="Miller M.E."/>
            <person name="Silverstein K.A.T."/>
            <person name="Henningsen E."/>
            <person name="Hirsch C.D."/>
            <person name="Visser B."/>
            <person name="Pretorius Z.A."/>
            <person name="Steffenson B.J."/>
            <person name="Schwessinger B."/>
            <person name="Dodds P.N."/>
            <person name="Figueroa M."/>
        </authorList>
    </citation>
    <scope>NUCLEOTIDE SEQUENCE [LARGE SCALE GENOMIC DNA]</scope>
    <source>
        <strain evidence="2 3">Ug99</strain>
    </source>
</reference>
<organism evidence="2 3">
    <name type="scientific">Puccinia graminis f. sp. tritici</name>
    <dbReference type="NCBI Taxonomy" id="56615"/>
    <lineage>
        <taxon>Eukaryota</taxon>
        <taxon>Fungi</taxon>
        <taxon>Dikarya</taxon>
        <taxon>Basidiomycota</taxon>
        <taxon>Pucciniomycotina</taxon>
        <taxon>Pucciniomycetes</taxon>
        <taxon>Pucciniales</taxon>
        <taxon>Pucciniaceae</taxon>
        <taxon>Puccinia</taxon>
    </lineage>
</organism>
<gene>
    <name evidence="2" type="ORF">PGTUg99_025170</name>
</gene>
<feature type="region of interest" description="Disordered" evidence="1">
    <location>
        <begin position="68"/>
        <end position="89"/>
    </location>
</feature>
<proteinExistence type="predicted"/>
<protein>
    <submittedName>
        <fullName evidence="2">Uncharacterized protein</fullName>
    </submittedName>
</protein>
<dbReference type="EMBL" id="VDEP01000004">
    <property type="protein sequence ID" value="KAA1138035.1"/>
    <property type="molecule type" value="Genomic_DNA"/>
</dbReference>
<sequence>MFPGNLLNDSKRTVVDVDEVHAGLEDQIGCLQSFGLVHPTNRMTIKELLDPPQDNSFAMWTTEEIFESQKNNSVDSESDDEDPEPRVKPTAKSVFSAIALINNYIQDEYSMVANHLNHVLHNYSKGLSDRLITNARQSSIHDFFKHGTSSEDRDHL</sequence>
<dbReference type="AlphaFoldDB" id="A0A5B0SKC3"/>
<name>A0A5B0SKC3_PUCGR</name>
<evidence type="ECO:0000256" key="1">
    <source>
        <dbReference type="SAM" id="MobiDB-lite"/>
    </source>
</evidence>